<sequence length="176" mass="17901">MATYDMTSKDTTGVSSNSIAVLPSQAGMGAMRMVQAYLDIDALVAAGYSGADGDIFQLLEIPAGCLVLFAGAEVEKAFTGSCTLDMDFAAGDDMIDGADITSTGYCAEGSNGQSNDVTTGAASLFTQFQSATDTIDCKIAGAAPATGRLRAYACIIDCNDLGASGKAADVDRDQLA</sequence>
<dbReference type="EMBL" id="KY052845">
    <property type="protein sequence ID" value="ASF00610.1"/>
    <property type="molecule type" value="Genomic_DNA"/>
</dbReference>
<organism evidence="1">
    <name type="scientific">uncultured virus</name>
    <dbReference type="NCBI Taxonomy" id="340016"/>
    <lineage>
        <taxon>Viruses</taxon>
        <taxon>environmental samples</taxon>
    </lineage>
</organism>
<evidence type="ECO:0000313" key="1">
    <source>
        <dbReference type="EMBL" id="ASF00610.1"/>
    </source>
</evidence>
<name>A0A218MMT4_9VIRU</name>
<protein>
    <submittedName>
        <fullName evidence="1">Uncharacterized protein</fullName>
    </submittedName>
</protein>
<reference evidence="1" key="2">
    <citation type="journal article" date="2017" name="Nat. Commun.">
        <title>Single-virus genomics reveals hidden cosmopolitan and abundant viruses.</title>
        <authorList>
            <person name="Martinez-Hernandez F."/>
            <person name="Fornas O."/>
            <person name="Lluesma Gomez M."/>
            <person name="Bolduc B."/>
            <person name="de la Cruz Pena M.J."/>
            <person name="Martinez J.M."/>
            <person name="Anton J."/>
            <person name="Gasol J.M."/>
            <person name="Rosselli R."/>
            <person name="Rodriguez-Valera F."/>
            <person name="Sullivan M.B."/>
            <person name="Acinas S.G."/>
            <person name="Martinez-Garcia M."/>
        </authorList>
    </citation>
    <scope>NUCLEOTIDE SEQUENCE</scope>
</reference>
<proteinExistence type="predicted"/>
<reference evidence="1" key="1">
    <citation type="submission" date="2016-10" db="EMBL/GenBank/DDBJ databases">
        <authorList>
            <person name="Varghese N."/>
        </authorList>
    </citation>
    <scope>NUCLEOTIDE SEQUENCE</scope>
</reference>
<accession>A0A218MMT4</accession>